<protein>
    <submittedName>
        <fullName evidence="2">Uncharacterized protein</fullName>
    </submittedName>
</protein>
<dbReference type="EMBL" id="MN094788">
    <property type="protein sequence ID" value="QDH83423.1"/>
    <property type="molecule type" value="Genomic_DNA"/>
</dbReference>
<feature type="region of interest" description="Disordered" evidence="1">
    <location>
        <begin position="100"/>
        <end position="122"/>
    </location>
</feature>
<sequence length="309" mass="33245">MSEAQVNAAFDDLTAGAVWQREKKGKIIQVTVLGVTNLHLKDEQAEKNPPQVVFIDSKTRMCTMNVDQFLKGRVFYNVNPIVENNLEYLLIDRGIADEEADSEEDEVQELEGDTGDELPDLDLGEDAESEELTDGSVNEELDEDPVPVQFFSSSNSSKPAIDGSVLAAAVISYTQRPSPATNEIVHEFLVDAAQLNAEQLTQCFSTAAANGGPIYGAFILGDAMYQWERFLGVYPMYSGADLLLTVVLGSETSFNITEVPAAPAVQVQPAPVAVEAPVQQAQQAPAEPEAEIQVAQSPSAAAVAAQIVQ</sequence>
<evidence type="ECO:0000313" key="2">
    <source>
        <dbReference type="EMBL" id="QDH83423.1"/>
    </source>
</evidence>
<dbReference type="RefSeq" id="YP_009903604.1">
    <property type="nucleotide sequence ID" value="NC_049849.1"/>
</dbReference>
<reference evidence="2 3" key="1">
    <citation type="submission" date="2019-06" db="EMBL/GenBank/DDBJ databases">
        <authorList>
            <person name="Kincaid V.D."/>
            <person name="Fuller A."/>
            <person name="Hodges K."/>
            <person name="Bansal M."/>
            <person name="Essig J."/>
            <person name="Johnson A."/>
        </authorList>
    </citation>
    <scope>NUCLEOTIDE SEQUENCE [LARGE SCALE GENOMIC DNA]</scope>
</reference>
<proteinExistence type="predicted"/>
<evidence type="ECO:0000256" key="1">
    <source>
        <dbReference type="SAM" id="MobiDB-lite"/>
    </source>
</evidence>
<evidence type="ECO:0000313" key="3">
    <source>
        <dbReference type="Proteomes" id="UP000320799"/>
    </source>
</evidence>
<dbReference type="Proteomes" id="UP000320799">
    <property type="component" value="Segment"/>
</dbReference>
<dbReference type="GeneID" id="56135880"/>
<name>A0A514CSH8_9CAUD</name>
<keyword evidence="3" id="KW-1185">Reference proteome</keyword>
<organism evidence="2 3">
    <name type="scientific">Achromobacter phage Motura</name>
    <dbReference type="NCBI Taxonomy" id="2591403"/>
    <lineage>
        <taxon>Viruses</taxon>
        <taxon>Duplodnaviria</taxon>
        <taxon>Heunggongvirae</taxon>
        <taxon>Uroviricota</taxon>
        <taxon>Caudoviricetes</taxon>
        <taxon>Moturavirus</taxon>
        <taxon>Moturavirus motura</taxon>
    </lineage>
</organism>
<accession>A0A514CSH8</accession>
<dbReference type="KEGG" id="vg:56135880"/>